<dbReference type="EMBL" id="RJUF01000198">
    <property type="protein sequence ID" value="MCP9766253.1"/>
    <property type="molecule type" value="Genomic_DNA"/>
</dbReference>
<evidence type="ECO:0000313" key="2">
    <source>
        <dbReference type="Proteomes" id="UP001204144"/>
    </source>
</evidence>
<gene>
    <name evidence="1" type="ORF">EGI31_25220</name>
</gene>
<proteinExistence type="predicted"/>
<sequence length="197" mass="22205">MNRRDYLKNTAAAFGLTLTGISMSEMLLSCQKQAKLDWKPVFFTNNQAALIAEIAETILPKTKTPGAKEMAVPQFIDKMVKETMDEASQKKLIAGIDSFEEEVKAKYNTDFISLKPSQRQEFLEKLDKEKPRSGLTMWGIALEKDVPEATFFKTIKGLTLFGFFTSEEIGRNVLVYDPVPGEYIGCMPLKGQNSWTE</sequence>
<dbReference type="RefSeq" id="WP_255039957.1">
    <property type="nucleotide sequence ID" value="NZ_RJUF01000198.1"/>
</dbReference>
<organism evidence="1 2">
    <name type="scientific">Lacihabitans soyangensis</name>
    <dbReference type="NCBI Taxonomy" id="869394"/>
    <lineage>
        <taxon>Bacteria</taxon>
        <taxon>Pseudomonadati</taxon>
        <taxon>Bacteroidota</taxon>
        <taxon>Cytophagia</taxon>
        <taxon>Cytophagales</taxon>
        <taxon>Leadbetterellaceae</taxon>
        <taxon>Lacihabitans</taxon>
    </lineage>
</organism>
<evidence type="ECO:0000313" key="1">
    <source>
        <dbReference type="EMBL" id="MCP9766253.1"/>
    </source>
</evidence>
<reference evidence="1 2" key="1">
    <citation type="submission" date="2018-11" db="EMBL/GenBank/DDBJ databases">
        <title>Novel bacteria species description.</title>
        <authorList>
            <person name="Han J.-H."/>
        </authorList>
    </citation>
    <scope>NUCLEOTIDE SEQUENCE [LARGE SCALE GENOMIC DNA]</scope>
    <source>
        <strain evidence="1 2">KCTC23259</strain>
    </source>
</reference>
<protein>
    <submittedName>
        <fullName evidence="1">Gluconate 2-dehydrogenase subunit 3 family protein</fullName>
    </submittedName>
</protein>
<dbReference type="Pfam" id="PF13618">
    <property type="entry name" value="Gluconate_2-dh3"/>
    <property type="match status" value="1"/>
</dbReference>
<name>A0AAE3KVI9_9BACT</name>
<comment type="caution">
    <text evidence="1">The sequence shown here is derived from an EMBL/GenBank/DDBJ whole genome shotgun (WGS) entry which is preliminary data.</text>
</comment>
<dbReference type="InterPro" id="IPR027056">
    <property type="entry name" value="Gluconate_2DH_su3"/>
</dbReference>
<dbReference type="Proteomes" id="UP001204144">
    <property type="component" value="Unassembled WGS sequence"/>
</dbReference>
<accession>A0AAE3KVI9</accession>
<dbReference type="AlphaFoldDB" id="A0AAE3KVI9"/>
<keyword evidence="2" id="KW-1185">Reference proteome</keyword>